<dbReference type="KEGG" id="cyn:Cyan7425_5345"/>
<evidence type="ECO:0000313" key="1">
    <source>
        <dbReference type="EMBL" id="ACL47604.1"/>
    </source>
</evidence>
<dbReference type="AlphaFoldDB" id="B8HYV6"/>
<organism evidence="1">
    <name type="scientific">Cyanothece sp. (strain PCC 7425 / ATCC 29141)</name>
    <dbReference type="NCBI Taxonomy" id="395961"/>
    <lineage>
        <taxon>Bacteria</taxon>
        <taxon>Bacillati</taxon>
        <taxon>Cyanobacteriota</taxon>
        <taxon>Cyanophyceae</taxon>
        <taxon>Gomontiellales</taxon>
        <taxon>Cyanothecaceae</taxon>
        <taxon>Cyanothece</taxon>
    </lineage>
</organism>
<accession>B8HYV6</accession>
<protein>
    <submittedName>
        <fullName evidence="1">Uncharacterized protein</fullName>
    </submittedName>
</protein>
<proteinExistence type="predicted"/>
<gene>
    <name evidence="1" type="ordered locus">Cyan7425_5345</name>
</gene>
<dbReference type="HOGENOM" id="CLU_3151913_0_0_3"/>
<name>B8HYV6_CYAP4</name>
<reference evidence="1" key="1">
    <citation type="submission" date="2009-01" db="EMBL/GenBank/DDBJ databases">
        <title>Complete sequence of plasmid1 Cyanothece sp. PCC 7425.</title>
        <authorList>
            <consortium name="US DOE Joint Genome Institute"/>
            <person name="Lucas S."/>
            <person name="Copeland A."/>
            <person name="Lapidus A."/>
            <person name="Glavina del Rio T."/>
            <person name="Dalin E."/>
            <person name="Tice H."/>
            <person name="Bruce D."/>
            <person name="Goodwin L."/>
            <person name="Pitluck S."/>
            <person name="Sims D."/>
            <person name="Meineke L."/>
            <person name="Brettin T."/>
            <person name="Detter J.C."/>
            <person name="Han C."/>
            <person name="Larimer F."/>
            <person name="Land M."/>
            <person name="Hauser L."/>
            <person name="Kyrpides N."/>
            <person name="Ovchinnikova G."/>
            <person name="Liberton M."/>
            <person name="Stoeckel J."/>
            <person name="Banerjee A."/>
            <person name="Singh A."/>
            <person name="Page L."/>
            <person name="Sato H."/>
            <person name="Zhao L."/>
            <person name="Sherman L."/>
            <person name="Pakrasi H."/>
            <person name="Richardson P."/>
        </authorList>
    </citation>
    <scope>NUCLEOTIDE SEQUENCE</scope>
    <source>
        <strain evidence="1">PCC 7425</strain>
        <plasmid evidence="1">pP742501</plasmid>
    </source>
</reference>
<dbReference type="EMBL" id="CP001345">
    <property type="protein sequence ID" value="ACL47604.1"/>
    <property type="molecule type" value="Genomic_DNA"/>
</dbReference>
<sequence>METPHRWGLVISTQQSPYLLGKSIEWKLLTLPTSGLHFLKSLLVREIN</sequence>
<geneLocation type="plasmid" evidence="1">
    <name>pP742501</name>
</geneLocation>
<keyword evidence="1" id="KW-0614">Plasmid</keyword>